<comment type="caution">
    <text evidence="1">The sequence shown here is derived from an EMBL/GenBank/DDBJ whole genome shotgun (WGS) entry which is preliminary data.</text>
</comment>
<evidence type="ECO:0000313" key="2">
    <source>
        <dbReference type="Proteomes" id="UP000489600"/>
    </source>
</evidence>
<proteinExistence type="predicted"/>
<protein>
    <submittedName>
        <fullName evidence="1">Uncharacterized protein</fullName>
    </submittedName>
</protein>
<sequence>MVLQEGLLVKGCLIDEGLGSIEWCVWIQFRASSGGIRAVVSDLGYCISLFG</sequence>
<evidence type="ECO:0000313" key="1">
    <source>
        <dbReference type="EMBL" id="VVA99574.1"/>
    </source>
</evidence>
<dbReference type="Proteomes" id="UP000489600">
    <property type="component" value="Unassembled WGS sequence"/>
</dbReference>
<gene>
    <name evidence="1" type="ORF">ANE_LOCUS10019</name>
</gene>
<reference evidence="1" key="1">
    <citation type="submission" date="2019-07" db="EMBL/GenBank/DDBJ databases">
        <authorList>
            <person name="Dittberner H."/>
        </authorList>
    </citation>
    <scope>NUCLEOTIDE SEQUENCE [LARGE SCALE GENOMIC DNA]</scope>
</reference>
<name>A0A565BDY7_9BRAS</name>
<dbReference type="AlphaFoldDB" id="A0A565BDY7"/>
<accession>A0A565BDY7</accession>
<organism evidence="1 2">
    <name type="scientific">Arabis nemorensis</name>
    <dbReference type="NCBI Taxonomy" id="586526"/>
    <lineage>
        <taxon>Eukaryota</taxon>
        <taxon>Viridiplantae</taxon>
        <taxon>Streptophyta</taxon>
        <taxon>Embryophyta</taxon>
        <taxon>Tracheophyta</taxon>
        <taxon>Spermatophyta</taxon>
        <taxon>Magnoliopsida</taxon>
        <taxon>eudicotyledons</taxon>
        <taxon>Gunneridae</taxon>
        <taxon>Pentapetalae</taxon>
        <taxon>rosids</taxon>
        <taxon>malvids</taxon>
        <taxon>Brassicales</taxon>
        <taxon>Brassicaceae</taxon>
        <taxon>Arabideae</taxon>
        <taxon>Arabis</taxon>
    </lineage>
</organism>
<dbReference type="EMBL" id="CABITT030000003">
    <property type="protein sequence ID" value="VVA99574.1"/>
    <property type="molecule type" value="Genomic_DNA"/>
</dbReference>
<keyword evidence="2" id="KW-1185">Reference proteome</keyword>